<comment type="similarity">
    <text evidence="9">Belongs to the Engrailed homeobox family.</text>
</comment>
<dbReference type="Gene3D" id="1.10.10.60">
    <property type="entry name" value="Homeodomain-like"/>
    <property type="match status" value="1"/>
</dbReference>
<dbReference type="EMBL" id="MK530646">
    <property type="protein sequence ID" value="QIE06425.1"/>
    <property type="molecule type" value="mRNA"/>
</dbReference>
<dbReference type="Pfam" id="PF00046">
    <property type="entry name" value="Homeodomain"/>
    <property type="match status" value="1"/>
</dbReference>
<dbReference type="InterPro" id="IPR050720">
    <property type="entry name" value="Engrailed_Homeobox_TFs"/>
</dbReference>
<dbReference type="PRINTS" id="PR00026">
    <property type="entry name" value="ENGRAILED"/>
</dbReference>
<feature type="region of interest" description="Disordered" evidence="10">
    <location>
        <begin position="1"/>
        <end position="25"/>
    </location>
</feature>
<feature type="DNA-binding region" description="Homeobox" evidence="7">
    <location>
        <begin position="291"/>
        <end position="350"/>
    </location>
</feature>
<keyword evidence="5 7" id="KW-0539">Nucleus</keyword>
<dbReference type="FunFam" id="1.10.10.60:FF:000189">
    <property type="entry name" value="Homeobox protein engrailed-like"/>
    <property type="match status" value="1"/>
</dbReference>
<evidence type="ECO:0000313" key="12">
    <source>
        <dbReference type="EMBL" id="QIE06425.1"/>
    </source>
</evidence>
<evidence type="ECO:0000256" key="9">
    <source>
        <dbReference type="RuleBase" id="RU510713"/>
    </source>
</evidence>
<sequence>MAFEDRCSPSQANSPGPVSGRVPAPHAENLMSFCQPSQYTCTTIEPRYERNQPSPMTIVKVQPASPPSSPMETHGDMDNYQNFYPERPETPDVKPVIKPVQEDARFNDRFRNQCQQVTVPITFSISNILHPEFGSGALRKTNKIEGPKPVGPNHSILYKPYDLSKPGSVAEHQKGYSFDYLKTKESNHDFNRLPPLGGLRQTVSQIGEVQKEKEVVRPIEPQRRPDSASSIVSSTSSGAPSTCGSTDAGSQGQGNANLWPAWVYCTRYSDRPSSGPRSRRSKKKSPSAAEEKRPRTAFSAAQLNRLKHEFAENRYLTERRRQALAAELGLAEAQIKIWFQNKRAKIKKANGQRNPLALQLMAQGLYNHTTATESVEEEEISVT</sequence>
<dbReference type="SMART" id="SM00389">
    <property type="entry name" value="HOX"/>
    <property type="match status" value="1"/>
</dbReference>
<dbReference type="AlphaFoldDB" id="A0A8E4BFM7"/>
<dbReference type="SUPFAM" id="SSF46689">
    <property type="entry name" value="Homeodomain-like"/>
    <property type="match status" value="1"/>
</dbReference>
<dbReference type="GO" id="GO:0030182">
    <property type="term" value="P:neuron differentiation"/>
    <property type="evidence" value="ECO:0007669"/>
    <property type="project" value="TreeGrafter"/>
</dbReference>
<evidence type="ECO:0000256" key="3">
    <source>
        <dbReference type="ARBA" id="ARBA00023125"/>
    </source>
</evidence>
<dbReference type="Pfam" id="PF10525">
    <property type="entry name" value="Engrail_1_C_sig"/>
    <property type="match status" value="1"/>
</dbReference>
<dbReference type="PRINTS" id="PR00031">
    <property type="entry name" value="HTHREPRESSR"/>
</dbReference>
<dbReference type="GO" id="GO:0000978">
    <property type="term" value="F:RNA polymerase II cis-regulatory region sequence-specific DNA binding"/>
    <property type="evidence" value="ECO:0007669"/>
    <property type="project" value="TreeGrafter"/>
</dbReference>
<keyword evidence="3 7" id="KW-0238">DNA-binding</keyword>
<evidence type="ECO:0000259" key="11">
    <source>
        <dbReference type="PROSITE" id="PS50071"/>
    </source>
</evidence>
<dbReference type="InterPro" id="IPR020479">
    <property type="entry name" value="HD_metazoa"/>
</dbReference>
<comment type="subcellular location">
    <subcellularLocation>
        <location evidence="1 7 8">Nucleus</location>
    </subcellularLocation>
</comment>
<keyword evidence="4 7" id="KW-0371">Homeobox</keyword>
<evidence type="ECO:0000256" key="8">
    <source>
        <dbReference type="RuleBase" id="RU000682"/>
    </source>
</evidence>
<dbReference type="PRINTS" id="PR00024">
    <property type="entry name" value="HOMEOBOX"/>
</dbReference>
<dbReference type="PANTHER" id="PTHR24341">
    <property type="entry name" value="HOMEOBOX PROTEIN ENGRAILED"/>
    <property type="match status" value="1"/>
</dbReference>
<comment type="function">
    <text evidence="6">This protein might be involved in the compartmentalization of the silk gland.</text>
</comment>
<keyword evidence="2" id="KW-0217">Developmental protein</keyword>
<evidence type="ECO:0000256" key="7">
    <source>
        <dbReference type="PROSITE-ProRule" id="PRU00108"/>
    </source>
</evidence>
<accession>A0A8E4BFM7</accession>
<evidence type="ECO:0000256" key="4">
    <source>
        <dbReference type="ARBA" id="ARBA00023155"/>
    </source>
</evidence>
<evidence type="ECO:0000256" key="2">
    <source>
        <dbReference type="ARBA" id="ARBA00022473"/>
    </source>
</evidence>
<evidence type="ECO:0000256" key="10">
    <source>
        <dbReference type="SAM" id="MobiDB-lite"/>
    </source>
</evidence>
<feature type="domain" description="Homeobox" evidence="11">
    <location>
        <begin position="289"/>
        <end position="349"/>
    </location>
</feature>
<dbReference type="PROSITE" id="PS50071">
    <property type="entry name" value="HOMEOBOX_2"/>
    <property type="match status" value="1"/>
</dbReference>
<dbReference type="PANTHER" id="PTHR24341:SF6">
    <property type="entry name" value="HOMEOBOX PROTEIN INVECTED"/>
    <property type="match status" value="1"/>
</dbReference>
<dbReference type="CDD" id="cd00086">
    <property type="entry name" value="homeodomain"/>
    <property type="match status" value="1"/>
</dbReference>
<dbReference type="InterPro" id="IPR017970">
    <property type="entry name" value="Homeobox_CS"/>
</dbReference>
<proteinExistence type="evidence at transcript level"/>
<dbReference type="GO" id="GO:0009653">
    <property type="term" value="P:anatomical structure morphogenesis"/>
    <property type="evidence" value="ECO:0007669"/>
    <property type="project" value="UniProtKB-ARBA"/>
</dbReference>
<dbReference type="InterPro" id="IPR019737">
    <property type="entry name" value="Homeobox-engrailed_CS"/>
</dbReference>
<dbReference type="InterPro" id="IPR009057">
    <property type="entry name" value="Homeodomain-like_sf"/>
</dbReference>
<evidence type="ECO:0000256" key="1">
    <source>
        <dbReference type="ARBA" id="ARBA00004123"/>
    </source>
</evidence>
<dbReference type="PROSITE" id="PS00033">
    <property type="entry name" value="ENGRAILED"/>
    <property type="match status" value="1"/>
</dbReference>
<dbReference type="InterPro" id="IPR000047">
    <property type="entry name" value="HTH_motif"/>
</dbReference>
<protein>
    <recommendedName>
        <fullName evidence="9">Homeobox protein engrailed-like</fullName>
    </recommendedName>
</protein>
<dbReference type="InterPro" id="IPR001356">
    <property type="entry name" value="HD"/>
</dbReference>
<dbReference type="GO" id="GO:0005634">
    <property type="term" value="C:nucleus"/>
    <property type="evidence" value="ECO:0007669"/>
    <property type="project" value="UniProtKB-SubCell"/>
</dbReference>
<dbReference type="InterPro" id="IPR019549">
    <property type="entry name" value="Homeobox-engrailed_C-terminal"/>
</dbReference>
<organism evidence="12">
    <name type="scientific">Plutella xylostella</name>
    <name type="common">Diamondback moth</name>
    <name type="synonym">Plutella maculipennis</name>
    <dbReference type="NCBI Taxonomy" id="51655"/>
    <lineage>
        <taxon>Eukaryota</taxon>
        <taxon>Metazoa</taxon>
        <taxon>Ecdysozoa</taxon>
        <taxon>Arthropoda</taxon>
        <taxon>Hexapoda</taxon>
        <taxon>Insecta</taxon>
        <taxon>Pterygota</taxon>
        <taxon>Neoptera</taxon>
        <taxon>Endopterygota</taxon>
        <taxon>Lepidoptera</taxon>
        <taxon>Glossata</taxon>
        <taxon>Ditrysia</taxon>
        <taxon>Yponomeutoidea</taxon>
        <taxon>Plutellidae</taxon>
        <taxon>Plutella</taxon>
    </lineage>
</organism>
<feature type="region of interest" description="Disordered" evidence="10">
    <location>
        <begin position="207"/>
        <end position="252"/>
    </location>
</feature>
<reference evidence="12" key="1">
    <citation type="submission" date="2019-02" db="EMBL/GenBank/DDBJ databases">
        <authorList>
            <person name="Wang J."/>
            <person name="Wang Y."/>
            <person name="Wu G."/>
        </authorList>
    </citation>
    <scope>NUCLEOTIDE SEQUENCE</scope>
</reference>
<feature type="compositionally biased region" description="Basic and acidic residues" evidence="10">
    <location>
        <begin position="209"/>
        <end position="226"/>
    </location>
</feature>
<dbReference type="GO" id="GO:0000981">
    <property type="term" value="F:DNA-binding transcription factor activity, RNA polymerase II-specific"/>
    <property type="evidence" value="ECO:0007669"/>
    <property type="project" value="InterPro"/>
</dbReference>
<evidence type="ECO:0000256" key="5">
    <source>
        <dbReference type="ARBA" id="ARBA00023242"/>
    </source>
</evidence>
<feature type="compositionally biased region" description="Low complexity" evidence="10">
    <location>
        <begin position="227"/>
        <end position="246"/>
    </location>
</feature>
<dbReference type="PROSITE" id="PS00027">
    <property type="entry name" value="HOMEOBOX_1"/>
    <property type="match status" value="1"/>
</dbReference>
<evidence type="ECO:0000256" key="6">
    <source>
        <dbReference type="ARBA" id="ARBA00054403"/>
    </source>
</evidence>
<dbReference type="InterPro" id="IPR000747">
    <property type="entry name" value="HD_engrailed"/>
</dbReference>
<name>A0A8E4BFM7_PLUXY</name>
<feature type="region of interest" description="Disordered" evidence="10">
    <location>
        <begin position="270"/>
        <end position="296"/>
    </location>
</feature>